<dbReference type="Proteomes" id="UP001066276">
    <property type="component" value="Chromosome 4_1"/>
</dbReference>
<gene>
    <name evidence="1" type="ORF">NDU88_003728</name>
</gene>
<proteinExistence type="predicted"/>
<comment type="caution">
    <text evidence="1">The sequence shown here is derived from an EMBL/GenBank/DDBJ whole genome shotgun (WGS) entry which is preliminary data.</text>
</comment>
<feature type="non-terminal residue" evidence="1">
    <location>
        <position position="1"/>
    </location>
</feature>
<accession>A0AAV7T6N1</accession>
<keyword evidence="2" id="KW-1185">Reference proteome</keyword>
<dbReference type="EMBL" id="JANPWB010000007">
    <property type="protein sequence ID" value="KAJ1171870.1"/>
    <property type="molecule type" value="Genomic_DNA"/>
</dbReference>
<name>A0AAV7T6N1_PLEWA</name>
<organism evidence="1 2">
    <name type="scientific">Pleurodeles waltl</name>
    <name type="common">Iberian ribbed newt</name>
    <dbReference type="NCBI Taxonomy" id="8319"/>
    <lineage>
        <taxon>Eukaryota</taxon>
        <taxon>Metazoa</taxon>
        <taxon>Chordata</taxon>
        <taxon>Craniata</taxon>
        <taxon>Vertebrata</taxon>
        <taxon>Euteleostomi</taxon>
        <taxon>Amphibia</taxon>
        <taxon>Batrachia</taxon>
        <taxon>Caudata</taxon>
        <taxon>Salamandroidea</taxon>
        <taxon>Salamandridae</taxon>
        <taxon>Pleurodelinae</taxon>
        <taxon>Pleurodeles</taxon>
    </lineage>
</organism>
<feature type="non-terminal residue" evidence="1">
    <location>
        <position position="75"/>
    </location>
</feature>
<sequence>VSVLQHPSGIRTLHPFTRTYRLLARRSISALWAELLTSLCPFSVRMVDLENEVPPLPPRYRFRDLLLGDQGWQND</sequence>
<dbReference type="AlphaFoldDB" id="A0AAV7T6N1"/>
<protein>
    <submittedName>
        <fullName evidence="1">Uncharacterized protein</fullName>
    </submittedName>
</protein>
<reference evidence="1" key="1">
    <citation type="journal article" date="2022" name="bioRxiv">
        <title>Sequencing and chromosome-scale assembly of the giantPleurodeles waltlgenome.</title>
        <authorList>
            <person name="Brown T."/>
            <person name="Elewa A."/>
            <person name="Iarovenko S."/>
            <person name="Subramanian E."/>
            <person name="Araus A.J."/>
            <person name="Petzold A."/>
            <person name="Susuki M."/>
            <person name="Suzuki K.-i.T."/>
            <person name="Hayashi T."/>
            <person name="Toyoda A."/>
            <person name="Oliveira C."/>
            <person name="Osipova E."/>
            <person name="Leigh N.D."/>
            <person name="Simon A."/>
            <person name="Yun M.H."/>
        </authorList>
    </citation>
    <scope>NUCLEOTIDE SEQUENCE</scope>
    <source>
        <strain evidence="1">20211129_DDA</strain>
        <tissue evidence="1">Liver</tissue>
    </source>
</reference>
<evidence type="ECO:0000313" key="1">
    <source>
        <dbReference type="EMBL" id="KAJ1171870.1"/>
    </source>
</evidence>
<evidence type="ECO:0000313" key="2">
    <source>
        <dbReference type="Proteomes" id="UP001066276"/>
    </source>
</evidence>